<evidence type="ECO:0000313" key="9">
    <source>
        <dbReference type="Proteomes" id="UP000233398"/>
    </source>
</evidence>
<reference evidence="8 9" key="1">
    <citation type="submission" date="2017-11" db="EMBL/GenBank/DDBJ databases">
        <title>Rhodohalobacter 15182 sp. nov., isolated from a salt lake.</title>
        <authorList>
            <person name="Han S."/>
        </authorList>
    </citation>
    <scope>NUCLEOTIDE SEQUENCE [LARGE SCALE GENOMIC DNA]</scope>
    <source>
        <strain evidence="8 9">15182</strain>
    </source>
</reference>
<dbReference type="OrthoDB" id="1524972at2"/>
<keyword evidence="2 7" id="KW-0819">tRNA processing</keyword>
<dbReference type="RefSeq" id="WP_101074299.1">
    <property type="nucleotide sequence ID" value="NZ_PISP01000006.1"/>
</dbReference>
<evidence type="ECO:0000256" key="2">
    <source>
        <dbReference type="ARBA" id="ARBA00022694"/>
    </source>
</evidence>
<sequence>MKKDRNSPQSSKTDFSLPRSKILRGQKNFKRLFEKSTVLNSDSIQFRYRIYPDSNEGCQIGFAAPKKKISKAVQRNRVKRILREVYRHQQAHLTDLFDQKTFGFHGLFLANRPDLSYHSIEADMIPILQKTRKRLLRINTKRDRNDLPSTEDFN</sequence>
<dbReference type="InterPro" id="IPR014721">
    <property type="entry name" value="Ribsml_uS5_D2-typ_fold_subgr"/>
</dbReference>
<keyword evidence="4 7" id="KW-0255">Endonuclease</keyword>
<keyword evidence="6 7" id="KW-0694">RNA-binding</keyword>
<dbReference type="SUPFAM" id="SSF54211">
    <property type="entry name" value="Ribosomal protein S5 domain 2-like"/>
    <property type="match status" value="1"/>
</dbReference>
<dbReference type="InterPro" id="IPR020568">
    <property type="entry name" value="Ribosomal_Su5_D2-typ_SF"/>
</dbReference>
<evidence type="ECO:0000256" key="7">
    <source>
        <dbReference type="HAMAP-Rule" id="MF_00227"/>
    </source>
</evidence>
<dbReference type="GO" id="GO:0001682">
    <property type="term" value="P:tRNA 5'-leader removal"/>
    <property type="evidence" value="ECO:0007669"/>
    <property type="project" value="UniProtKB-UniRule"/>
</dbReference>
<name>A0A2N0VEI6_9BACT</name>
<comment type="catalytic activity">
    <reaction evidence="7">
        <text>Endonucleolytic cleavage of RNA, removing 5'-extranucleotides from tRNA precursor.</text>
        <dbReference type="EC" id="3.1.26.5"/>
    </reaction>
</comment>
<dbReference type="InterPro" id="IPR000100">
    <property type="entry name" value="RNase_P"/>
</dbReference>
<evidence type="ECO:0000313" key="8">
    <source>
        <dbReference type="EMBL" id="PKD42602.1"/>
    </source>
</evidence>
<keyword evidence="9" id="KW-1185">Reference proteome</keyword>
<comment type="function">
    <text evidence="1 7">RNaseP catalyzes the removal of the 5'-leader sequence from pre-tRNA to produce the mature 5'-terminus. It can also cleave other RNA substrates such as 4.5S RNA. The protein component plays an auxiliary but essential role in vivo by binding to the 5'-leader sequence and broadening the substrate specificity of the ribozyme.</text>
</comment>
<proteinExistence type="inferred from homology"/>
<dbReference type="EC" id="3.1.26.5" evidence="7"/>
<evidence type="ECO:0000256" key="6">
    <source>
        <dbReference type="ARBA" id="ARBA00022884"/>
    </source>
</evidence>
<dbReference type="EMBL" id="PISP01000006">
    <property type="protein sequence ID" value="PKD42602.1"/>
    <property type="molecule type" value="Genomic_DNA"/>
</dbReference>
<dbReference type="GO" id="GO:0042781">
    <property type="term" value="F:3'-tRNA processing endoribonuclease activity"/>
    <property type="evidence" value="ECO:0007669"/>
    <property type="project" value="TreeGrafter"/>
</dbReference>
<dbReference type="GO" id="GO:0000049">
    <property type="term" value="F:tRNA binding"/>
    <property type="evidence" value="ECO:0007669"/>
    <property type="project" value="UniProtKB-UniRule"/>
</dbReference>
<dbReference type="HAMAP" id="MF_00227">
    <property type="entry name" value="RNase_P"/>
    <property type="match status" value="1"/>
</dbReference>
<comment type="similarity">
    <text evidence="7">Belongs to the RnpA family.</text>
</comment>
<dbReference type="Proteomes" id="UP000233398">
    <property type="component" value="Unassembled WGS sequence"/>
</dbReference>
<comment type="subunit">
    <text evidence="7">Consists of a catalytic RNA component (M1 or rnpB) and a protein subunit.</text>
</comment>
<evidence type="ECO:0000256" key="5">
    <source>
        <dbReference type="ARBA" id="ARBA00022801"/>
    </source>
</evidence>
<keyword evidence="3 7" id="KW-0540">Nuclease</keyword>
<dbReference type="AlphaFoldDB" id="A0A2N0VEI6"/>
<dbReference type="PANTHER" id="PTHR33992">
    <property type="entry name" value="RIBONUCLEASE P PROTEIN COMPONENT"/>
    <property type="match status" value="1"/>
</dbReference>
<evidence type="ECO:0000256" key="1">
    <source>
        <dbReference type="ARBA" id="ARBA00002663"/>
    </source>
</evidence>
<dbReference type="InterPro" id="IPR020539">
    <property type="entry name" value="RNase_P_CS"/>
</dbReference>
<dbReference type="Gene3D" id="3.30.230.10">
    <property type="match status" value="1"/>
</dbReference>
<dbReference type="GO" id="GO:0030677">
    <property type="term" value="C:ribonuclease P complex"/>
    <property type="evidence" value="ECO:0007669"/>
    <property type="project" value="TreeGrafter"/>
</dbReference>
<organism evidence="8 9">
    <name type="scientific">Rhodohalobacter barkolensis</name>
    <dbReference type="NCBI Taxonomy" id="2053187"/>
    <lineage>
        <taxon>Bacteria</taxon>
        <taxon>Pseudomonadati</taxon>
        <taxon>Balneolota</taxon>
        <taxon>Balneolia</taxon>
        <taxon>Balneolales</taxon>
        <taxon>Balneolaceae</taxon>
        <taxon>Rhodohalobacter</taxon>
    </lineage>
</organism>
<gene>
    <name evidence="7" type="primary">rnpA</name>
    <name evidence="8" type="ORF">CWD77_14420</name>
</gene>
<keyword evidence="5 7" id="KW-0378">Hydrolase</keyword>
<protein>
    <recommendedName>
        <fullName evidence="7">Ribonuclease P protein component</fullName>
        <shortName evidence="7">RNase P protein</shortName>
        <shortName evidence="7">RNaseP protein</shortName>
        <ecNumber evidence="7">3.1.26.5</ecNumber>
    </recommendedName>
    <alternativeName>
        <fullName evidence="7">Protein C5</fullName>
    </alternativeName>
</protein>
<dbReference type="PROSITE" id="PS00648">
    <property type="entry name" value="RIBONUCLEASE_P"/>
    <property type="match status" value="1"/>
</dbReference>
<evidence type="ECO:0000256" key="3">
    <source>
        <dbReference type="ARBA" id="ARBA00022722"/>
    </source>
</evidence>
<evidence type="ECO:0000256" key="4">
    <source>
        <dbReference type="ARBA" id="ARBA00022759"/>
    </source>
</evidence>
<dbReference type="Pfam" id="PF00825">
    <property type="entry name" value="Ribonuclease_P"/>
    <property type="match status" value="1"/>
</dbReference>
<dbReference type="GO" id="GO:0004526">
    <property type="term" value="F:ribonuclease P activity"/>
    <property type="evidence" value="ECO:0007669"/>
    <property type="project" value="UniProtKB-UniRule"/>
</dbReference>
<comment type="caution">
    <text evidence="8">The sequence shown here is derived from an EMBL/GenBank/DDBJ whole genome shotgun (WGS) entry which is preliminary data.</text>
</comment>
<dbReference type="PANTHER" id="PTHR33992:SF1">
    <property type="entry name" value="RIBONUCLEASE P PROTEIN COMPONENT"/>
    <property type="match status" value="1"/>
</dbReference>
<accession>A0A2N0VEI6</accession>